<feature type="compositionally biased region" description="Low complexity" evidence="1">
    <location>
        <begin position="29"/>
        <end position="38"/>
    </location>
</feature>
<dbReference type="InterPro" id="IPR026004">
    <property type="entry name" value="Septum_form"/>
</dbReference>
<dbReference type="Pfam" id="PF13845">
    <property type="entry name" value="Septum_form"/>
    <property type="match status" value="1"/>
</dbReference>
<evidence type="ECO:0000256" key="2">
    <source>
        <dbReference type="SAM" id="SignalP"/>
    </source>
</evidence>
<dbReference type="RefSeq" id="WP_203719259.1">
    <property type="nucleotide sequence ID" value="NZ_BONE01000143.1"/>
</dbReference>
<feature type="region of interest" description="Disordered" evidence="1">
    <location>
        <begin position="21"/>
        <end position="41"/>
    </location>
</feature>
<keyword evidence="5" id="KW-1185">Reference proteome</keyword>
<comment type="caution">
    <text evidence="4">The sequence shown here is derived from an EMBL/GenBank/DDBJ whole genome shotgun (WGS) entry which is preliminary data.</text>
</comment>
<organism evidence="4 5">
    <name type="scientific">Asanoa siamensis</name>
    <dbReference type="NCBI Taxonomy" id="926357"/>
    <lineage>
        <taxon>Bacteria</taxon>
        <taxon>Bacillati</taxon>
        <taxon>Actinomycetota</taxon>
        <taxon>Actinomycetes</taxon>
        <taxon>Micromonosporales</taxon>
        <taxon>Micromonosporaceae</taxon>
        <taxon>Asanoa</taxon>
    </lineage>
</organism>
<evidence type="ECO:0000256" key="1">
    <source>
        <dbReference type="SAM" id="MobiDB-lite"/>
    </source>
</evidence>
<dbReference type="EMBL" id="BONE01000143">
    <property type="protein sequence ID" value="GIF78432.1"/>
    <property type="molecule type" value="Genomic_DNA"/>
</dbReference>
<accession>A0ABQ4D4G4</accession>
<evidence type="ECO:0000313" key="4">
    <source>
        <dbReference type="EMBL" id="GIF78432.1"/>
    </source>
</evidence>
<keyword evidence="2" id="KW-0732">Signal</keyword>
<sequence length="291" mass="30425">MRRWTAAVVVLVLGTAACGSDGGGGGGSAAPAPTVTASPEPPRCHAQPAARTAAALDGTVDCAAPHQAETIHTGEFTGAAAAKASASPAVFGECDKEATAALGDDWRTARLRLDLVLPAGAAWTAGDRWFRCDLVELTGVGPDGEVVARSGTLAGALEAPDAPLRLRCALVKLDKKQNIDTVADSPCDVRHEGEFAGVWTAPAKVAYPKKDRDYVPFYEGCLKTIAEYVGVAYEPGFNTRTGYIPVLADEATWALGDRGVRCFAWIRFRPLTESVKGVGEKEFPANTGQPS</sequence>
<reference evidence="4 5" key="1">
    <citation type="submission" date="2021-01" db="EMBL/GenBank/DDBJ databases">
        <title>Whole genome shotgun sequence of Asanoa siamensis NBRC 107932.</title>
        <authorList>
            <person name="Komaki H."/>
            <person name="Tamura T."/>
        </authorList>
    </citation>
    <scope>NUCLEOTIDE SEQUENCE [LARGE SCALE GENOMIC DNA]</scope>
    <source>
        <strain evidence="4 5">NBRC 107932</strain>
    </source>
</reference>
<protein>
    <recommendedName>
        <fullName evidence="3">Septum formation-related domain-containing protein</fullName>
    </recommendedName>
</protein>
<gene>
    <name evidence="4" type="ORF">Asi02nite_79500</name>
</gene>
<name>A0ABQ4D4G4_9ACTN</name>
<dbReference type="Proteomes" id="UP000604117">
    <property type="component" value="Unassembled WGS sequence"/>
</dbReference>
<evidence type="ECO:0000259" key="3">
    <source>
        <dbReference type="Pfam" id="PF13845"/>
    </source>
</evidence>
<proteinExistence type="predicted"/>
<feature type="domain" description="Septum formation-related" evidence="3">
    <location>
        <begin position="44"/>
        <end position="262"/>
    </location>
</feature>
<feature type="chain" id="PRO_5047402071" description="Septum formation-related domain-containing protein" evidence="2">
    <location>
        <begin position="20"/>
        <end position="291"/>
    </location>
</feature>
<feature type="signal peptide" evidence="2">
    <location>
        <begin position="1"/>
        <end position="19"/>
    </location>
</feature>
<evidence type="ECO:0000313" key="5">
    <source>
        <dbReference type="Proteomes" id="UP000604117"/>
    </source>
</evidence>
<dbReference type="PROSITE" id="PS51257">
    <property type="entry name" value="PROKAR_LIPOPROTEIN"/>
    <property type="match status" value="1"/>
</dbReference>